<accession>A0ABX2AXF1</accession>
<evidence type="ECO:0000313" key="12">
    <source>
        <dbReference type="Proteomes" id="UP001193734"/>
    </source>
</evidence>
<dbReference type="EMBL" id="JABKKE010000010">
    <property type="protein sequence ID" value="NPE14113.1"/>
    <property type="molecule type" value="Genomic_DNA"/>
</dbReference>
<dbReference type="PRINTS" id="PR00786">
    <property type="entry name" value="NEPRILYSIN"/>
</dbReference>
<dbReference type="Gene3D" id="1.10.1380.10">
    <property type="entry name" value="Neutral endopeptidase , domain2"/>
    <property type="match status" value="1"/>
</dbReference>
<keyword evidence="12" id="KW-1185">Reference proteome</keyword>
<comment type="cofactor">
    <cofactor evidence="1">
        <name>Zn(2+)</name>
        <dbReference type="ChEBI" id="CHEBI:29105"/>
    </cofactor>
</comment>
<evidence type="ECO:0000259" key="10">
    <source>
        <dbReference type="Pfam" id="PF05649"/>
    </source>
</evidence>
<dbReference type="Pfam" id="PF01431">
    <property type="entry name" value="Peptidase_M13"/>
    <property type="match status" value="1"/>
</dbReference>
<feature type="domain" description="Peptidase M13 N-terminal" evidence="10">
    <location>
        <begin position="40"/>
        <end position="421"/>
    </location>
</feature>
<keyword evidence="8" id="KW-0732">Signal</keyword>
<organism evidence="11 12">
    <name type="scientific">Xylanibacter rodentium</name>
    <dbReference type="NCBI Taxonomy" id="2736289"/>
    <lineage>
        <taxon>Bacteria</taxon>
        <taxon>Pseudomonadati</taxon>
        <taxon>Bacteroidota</taxon>
        <taxon>Bacteroidia</taxon>
        <taxon>Bacteroidales</taxon>
        <taxon>Prevotellaceae</taxon>
        <taxon>Xylanibacter</taxon>
    </lineage>
</organism>
<keyword evidence="4" id="KW-0479">Metal-binding</keyword>
<evidence type="ECO:0000256" key="1">
    <source>
        <dbReference type="ARBA" id="ARBA00001947"/>
    </source>
</evidence>
<evidence type="ECO:0000313" key="11">
    <source>
        <dbReference type="EMBL" id="NPE14113.1"/>
    </source>
</evidence>
<evidence type="ECO:0000256" key="2">
    <source>
        <dbReference type="ARBA" id="ARBA00007357"/>
    </source>
</evidence>
<evidence type="ECO:0000256" key="8">
    <source>
        <dbReference type="SAM" id="SignalP"/>
    </source>
</evidence>
<feature type="domain" description="Peptidase M13 C-terminal" evidence="9">
    <location>
        <begin position="475"/>
        <end position="675"/>
    </location>
</feature>
<feature type="chain" id="PRO_5045303319" evidence="8">
    <location>
        <begin position="22"/>
        <end position="679"/>
    </location>
</feature>
<dbReference type="GeneID" id="82157550"/>
<dbReference type="InterPro" id="IPR008753">
    <property type="entry name" value="Peptidase_M13_N"/>
</dbReference>
<keyword evidence="3" id="KW-0645">Protease</keyword>
<proteinExistence type="inferred from homology"/>
<dbReference type="CDD" id="cd08662">
    <property type="entry name" value="M13"/>
    <property type="match status" value="1"/>
</dbReference>
<keyword evidence="6" id="KW-0862">Zinc</keyword>
<name>A0ABX2AXF1_9BACT</name>
<dbReference type="Gene3D" id="3.40.390.10">
    <property type="entry name" value="Collagenase (Catalytic Domain)"/>
    <property type="match status" value="1"/>
</dbReference>
<comment type="similarity">
    <text evidence="2">Belongs to the peptidase M13 family.</text>
</comment>
<keyword evidence="7" id="KW-0482">Metalloprotease</keyword>
<dbReference type="PANTHER" id="PTHR11733">
    <property type="entry name" value="ZINC METALLOPROTEASE FAMILY M13 NEPRILYSIN-RELATED"/>
    <property type="match status" value="1"/>
</dbReference>
<comment type="caution">
    <text evidence="11">The sequence shown here is derived from an EMBL/GenBank/DDBJ whole genome shotgun (WGS) entry which is preliminary data.</text>
</comment>
<feature type="signal peptide" evidence="8">
    <location>
        <begin position="1"/>
        <end position="21"/>
    </location>
</feature>
<dbReference type="Proteomes" id="UP001193734">
    <property type="component" value="Unassembled WGS sequence"/>
</dbReference>
<evidence type="ECO:0000256" key="6">
    <source>
        <dbReference type="ARBA" id="ARBA00022833"/>
    </source>
</evidence>
<dbReference type="InterPro" id="IPR000718">
    <property type="entry name" value="Peptidase_M13"/>
</dbReference>
<dbReference type="InterPro" id="IPR018497">
    <property type="entry name" value="Peptidase_M13_C"/>
</dbReference>
<dbReference type="PANTHER" id="PTHR11733:SF167">
    <property type="entry name" value="FI17812P1-RELATED"/>
    <property type="match status" value="1"/>
</dbReference>
<evidence type="ECO:0000256" key="4">
    <source>
        <dbReference type="ARBA" id="ARBA00022723"/>
    </source>
</evidence>
<dbReference type="InterPro" id="IPR024079">
    <property type="entry name" value="MetalloPept_cat_dom_sf"/>
</dbReference>
<evidence type="ECO:0000259" key="9">
    <source>
        <dbReference type="Pfam" id="PF01431"/>
    </source>
</evidence>
<protein>
    <submittedName>
        <fullName evidence="11">M13 family metallopeptidase</fullName>
    </submittedName>
</protein>
<evidence type="ECO:0000256" key="7">
    <source>
        <dbReference type="ARBA" id="ARBA00023049"/>
    </source>
</evidence>
<evidence type="ECO:0000256" key="3">
    <source>
        <dbReference type="ARBA" id="ARBA00022670"/>
    </source>
</evidence>
<sequence>MKINRIIPIVAIASMSVTSMAQGELKSGIELANLDRSVNPAEDFYEFACGGWMKNNPLPAANSRYGSFDKLAEDNDKRINSILTDLKNNTYESGTTERKLSDLYKLATDSVRRNREGVAPLMPIIMKLEKAKTLDALFDVQLEMAAYGDSEFYGTYIGADEKNATCNILNVVQSGITLRQKEYYLDTDSSTVTIREAYKKHIVRMFKLFGFKEKVATAKMQNVMKLETELAKVSKSMTELRDPEANYNKMKLSDFEARYPNLKLVRVMNATGLKVEHIQELVVGQVEFLDGVNKLIAGLTPAEYRDYMEWGQITSYANYLSDEVVSANFDFFGKTMSGRKANHPLWKRATGQVENMMGQALGKIYVEKYFPVSSKERMQKLVRNLQTSLGERIKQQNWMDVSTKKNALDKLNSFYVKIGYPDKWIDMSALKIDSKKSYLENILECNRFWNKWTIDEKAGKPVNKDEWHMFPQTVNAYYNPTTNEICFPAGILQVPFFDPTADDAFNYGAIGVVIGHEMTHGFDDQGRHYDKDGNMSDWWTESDGKNFTERADEYADFFSNIKVLPDLNANGRFTLGENLADHGGLQVAYYAFKNATKDSHLPVIDGFTPEQRFFLAYSGVWAGNITDAEIRSRTKSDPHSLGKWRVNGALPHIDMWYDAFGVKEGDKMFVPKSKRLSLW</sequence>
<dbReference type="InterPro" id="IPR042089">
    <property type="entry name" value="Peptidase_M13_dom_2"/>
</dbReference>
<evidence type="ECO:0000256" key="5">
    <source>
        <dbReference type="ARBA" id="ARBA00022801"/>
    </source>
</evidence>
<dbReference type="Pfam" id="PF05649">
    <property type="entry name" value="Peptidase_M13_N"/>
    <property type="match status" value="1"/>
</dbReference>
<keyword evidence="5" id="KW-0378">Hydrolase</keyword>
<gene>
    <name evidence="11" type="ORF">HPS55_07205</name>
</gene>
<reference evidence="11 12" key="1">
    <citation type="submission" date="2020-05" db="EMBL/GenBank/DDBJ databases">
        <title>Distinct polysaccharide utilization as determinants for interspecies competition between intestinal Prevotella spp.</title>
        <authorList>
            <person name="Galvez E.J.C."/>
            <person name="Iljazovic A."/>
            <person name="Strowig T."/>
        </authorList>
    </citation>
    <scope>NUCLEOTIDE SEQUENCE [LARGE SCALE GENOMIC DNA]</scope>
    <source>
        <strain evidence="11 12">PROD</strain>
    </source>
</reference>
<dbReference type="SUPFAM" id="SSF55486">
    <property type="entry name" value="Metalloproteases ('zincins'), catalytic domain"/>
    <property type="match status" value="1"/>
</dbReference>
<dbReference type="PROSITE" id="PS51885">
    <property type="entry name" value="NEPRILYSIN"/>
    <property type="match status" value="1"/>
</dbReference>
<dbReference type="RefSeq" id="WP_172175597.1">
    <property type="nucleotide sequence ID" value="NZ_CASGIA010000007.1"/>
</dbReference>